<dbReference type="PANTHER" id="PTHR10378">
    <property type="entry name" value="LIM DOMAIN-BINDING PROTEIN"/>
    <property type="match status" value="1"/>
</dbReference>
<dbReference type="EMBL" id="MVBO01000131">
    <property type="protein sequence ID" value="OZJ02701.1"/>
    <property type="molecule type" value="Genomic_DNA"/>
</dbReference>
<gene>
    <name evidence="2" type="ORF">BZG36_03855</name>
</gene>
<feature type="compositionally biased region" description="Polar residues" evidence="1">
    <location>
        <begin position="1"/>
        <end position="16"/>
    </location>
</feature>
<feature type="region of interest" description="Disordered" evidence="1">
    <location>
        <begin position="361"/>
        <end position="393"/>
    </location>
</feature>
<evidence type="ECO:0000256" key="1">
    <source>
        <dbReference type="SAM" id="MobiDB-lite"/>
    </source>
</evidence>
<name>A0A261XWI5_9FUNG</name>
<dbReference type="Pfam" id="PF01803">
    <property type="entry name" value="LIM_bind"/>
    <property type="match status" value="1"/>
</dbReference>
<protein>
    <recommendedName>
        <fullName evidence="4">LIM interaction domain-containing protein</fullName>
    </recommendedName>
</protein>
<feature type="region of interest" description="Disordered" evidence="1">
    <location>
        <begin position="1"/>
        <end position="21"/>
    </location>
</feature>
<evidence type="ECO:0000313" key="3">
    <source>
        <dbReference type="Proteomes" id="UP000242875"/>
    </source>
</evidence>
<dbReference type="InterPro" id="IPR029005">
    <property type="entry name" value="LIM-bd/SEUSS"/>
</dbReference>
<sequence length="393" mass="43019">MNNPGGMQRGNFSAQRPMTFPGAANGQPSYPAFTAGPGVIKILQLGDFLGSVSQHGTVDITQWKSIVSEFFSERAVLRHDLLNAAQGNGQSCEIPYPLLPRYFSSHYENSITSIKIVLEGAFETVVANGVRLVEARDTSLYYTFQNGCQVLARGPLRVTLIPTYPTGNYKIATWDFTTVSHNEFVPRSACTKRDFADMLNDSKDSIKSKAHKNSLAKLDGTVSAGYNLPESVVDGYGLPERVSRYLRIAAVLGGMRELMQLSVERGWTPSQSLANYPQLVRDAQIQQRQRMGVSGMPMMGNGARNPGEDAYNLSGQIGMLNPAAMMNSPIPQNPMIDQTMSMDGMKQEMGSPHLNHLMKSPVETKAKQSPLTTIHELPDTSEATSPAAKRARK</sequence>
<dbReference type="OrthoDB" id="774557at2759"/>
<evidence type="ECO:0000313" key="2">
    <source>
        <dbReference type="EMBL" id="OZJ02701.1"/>
    </source>
</evidence>
<dbReference type="AlphaFoldDB" id="A0A261XWI5"/>
<proteinExistence type="predicted"/>
<organism evidence="2 3">
    <name type="scientific">Bifiguratus adelaidae</name>
    <dbReference type="NCBI Taxonomy" id="1938954"/>
    <lineage>
        <taxon>Eukaryota</taxon>
        <taxon>Fungi</taxon>
        <taxon>Fungi incertae sedis</taxon>
        <taxon>Mucoromycota</taxon>
        <taxon>Mucoromycotina</taxon>
        <taxon>Endogonomycetes</taxon>
        <taxon>Endogonales</taxon>
        <taxon>Endogonales incertae sedis</taxon>
        <taxon>Bifiguratus</taxon>
    </lineage>
</organism>
<dbReference type="Proteomes" id="UP000242875">
    <property type="component" value="Unassembled WGS sequence"/>
</dbReference>
<comment type="caution">
    <text evidence="2">The sequence shown here is derived from an EMBL/GenBank/DDBJ whole genome shotgun (WGS) entry which is preliminary data.</text>
</comment>
<reference evidence="2 3" key="1">
    <citation type="journal article" date="2017" name="Mycologia">
        <title>Bifiguratus adelaidae, gen. et sp. nov., a new member of Mucoromycotina in endophytic and soil-dwelling habitats.</title>
        <authorList>
            <person name="Torres-Cruz T.J."/>
            <person name="Billingsley Tobias T.L."/>
            <person name="Almatruk M."/>
            <person name="Hesse C."/>
            <person name="Kuske C.R."/>
            <person name="Desiro A."/>
            <person name="Benucci G.M."/>
            <person name="Bonito G."/>
            <person name="Stajich J.E."/>
            <person name="Dunlap C."/>
            <person name="Arnold A.E."/>
            <person name="Porras-Alfaro A."/>
        </authorList>
    </citation>
    <scope>NUCLEOTIDE SEQUENCE [LARGE SCALE GENOMIC DNA]</scope>
    <source>
        <strain evidence="2 3">AZ0501</strain>
    </source>
</reference>
<keyword evidence="3" id="KW-1185">Reference proteome</keyword>
<evidence type="ECO:0008006" key="4">
    <source>
        <dbReference type="Google" id="ProtNLM"/>
    </source>
</evidence>
<accession>A0A261XWI5</accession>